<comment type="caution">
    <text evidence="2">The sequence shown here is derived from an EMBL/GenBank/DDBJ whole genome shotgun (WGS) entry which is preliminary data.</text>
</comment>
<proteinExistence type="predicted"/>
<evidence type="ECO:0000313" key="3">
    <source>
        <dbReference type="Proteomes" id="UP001597168"/>
    </source>
</evidence>
<dbReference type="EMBL" id="JBHTLK010000048">
    <property type="protein sequence ID" value="MFD1147846.1"/>
    <property type="molecule type" value="Genomic_DNA"/>
</dbReference>
<evidence type="ECO:0000313" key="2">
    <source>
        <dbReference type="EMBL" id="MFD1147846.1"/>
    </source>
</evidence>
<dbReference type="RefSeq" id="WP_380723308.1">
    <property type="nucleotide sequence ID" value="NZ_JBHTLK010000048.1"/>
</dbReference>
<evidence type="ECO:0000256" key="1">
    <source>
        <dbReference type="SAM" id="MobiDB-lite"/>
    </source>
</evidence>
<accession>A0ABW3QTA5</accession>
<reference evidence="3" key="1">
    <citation type="journal article" date="2019" name="Int. J. Syst. Evol. Microbiol.">
        <title>The Global Catalogue of Microorganisms (GCM) 10K type strain sequencing project: providing services to taxonomists for standard genome sequencing and annotation.</title>
        <authorList>
            <consortium name="The Broad Institute Genomics Platform"/>
            <consortium name="The Broad Institute Genome Sequencing Center for Infectious Disease"/>
            <person name="Wu L."/>
            <person name="Ma J."/>
        </authorList>
    </citation>
    <scope>NUCLEOTIDE SEQUENCE [LARGE SCALE GENOMIC DNA]</scope>
    <source>
        <strain evidence="3">CCUG 60214</strain>
    </source>
</reference>
<feature type="compositionally biased region" description="Basic and acidic residues" evidence="1">
    <location>
        <begin position="82"/>
        <end position="105"/>
    </location>
</feature>
<gene>
    <name evidence="2" type="ORF">ACFQ3T_11975</name>
</gene>
<name>A0ABW3QTA5_9PSEU</name>
<feature type="region of interest" description="Disordered" evidence="1">
    <location>
        <begin position="82"/>
        <end position="116"/>
    </location>
</feature>
<organism evidence="2 3">
    <name type="scientific">Saccharothrix hoggarensis</name>
    <dbReference type="NCBI Taxonomy" id="913853"/>
    <lineage>
        <taxon>Bacteria</taxon>
        <taxon>Bacillati</taxon>
        <taxon>Actinomycetota</taxon>
        <taxon>Actinomycetes</taxon>
        <taxon>Pseudonocardiales</taxon>
        <taxon>Pseudonocardiaceae</taxon>
        <taxon>Saccharothrix</taxon>
    </lineage>
</organism>
<keyword evidence="3" id="KW-1185">Reference proteome</keyword>
<protein>
    <submittedName>
        <fullName evidence="2">Uncharacterized protein</fullName>
    </submittedName>
</protein>
<sequence>MASGDPHAVALSLEGLAGAETLMGHHERAANLLGAAAARENAGAALPEGEAGDVRRITARCRAALGDDACRAALDRGRRLSPEWRRYLDPDAPDHPLTDPDRYISEDNVPAVGRVP</sequence>
<dbReference type="Proteomes" id="UP001597168">
    <property type="component" value="Unassembled WGS sequence"/>
</dbReference>